<evidence type="ECO:0000313" key="9">
    <source>
        <dbReference type="Proteomes" id="UP000184386"/>
    </source>
</evidence>
<dbReference type="InterPro" id="IPR013249">
    <property type="entry name" value="RNA_pol_sigma70_r4_t2"/>
</dbReference>
<evidence type="ECO:0000259" key="6">
    <source>
        <dbReference type="Pfam" id="PF04542"/>
    </source>
</evidence>
<keyword evidence="9" id="KW-1185">Reference proteome</keyword>
<organism evidence="8 9">
    <name type="scientific">Anaerocolumna jejuensis DSM 15929</name>
    <dbReference type="NCBI Taxonomy" id="1121322"/>
    <lineage>
        <taxon>Bacteria</taxon>
        <taxon>Bacillati</taxon>
        <taxon>Bacillota</taxon>
        <taxon>Clostridia</taxon>
        <taxon>Lachnospirales</taxon>
        <taxon>Lachnospiraceae</taxon>
        <taxon>Anaerocolumna</taxon>
    </lineage>
</organism>
<dbReference type="PANTHER" id="PTHR43133:SF8">
    <property type="entry name" value="RNA POLYMERASE SIGMA FACTOR HI_1459-RELATED"/>
    <property type="match status" value="1"/>
</dbReference>
<dbReference type="SUPFAM" id="SSF88659">
    <property type="entry name" value="Sigma3 and sigma4 domains of RNA polymerase sigma factors"/>
    <property type="match status" value="1"/>
</dbReference>
<gene>
    <name evidence="8" type="ORF">SAMN02745136_05368</name>
</gene>
<dbReference type="SUPFAM" id="SSF88946">
    <property type="entry name" value="Sigma2 domain of RNA polymerase sigma factors"/>
    <property type="match status" value="1"/>
</dbReference>
<dbReference type="InterPro" id="IPR013325">
    <property type="entry name" value="RNA_pol_sigma_r2"/>
</dbReference>
<dbReference type="EMBL" id="FRAC01000041">
    <property type="protein sequence ID" value="SHL63687.1"/>
    <property type="molecule type" value="Genomic_DNA"/>
</dbReference>
<reference evidence="8 9" key="1">
    <citation type="submission" date="2016-11" db="EMBL/GenBank/DDBJ databases">
        <authorList>
            <person name="Jaros S."/>
            <person name="Januszkiewicz K."/>
            <person name="Wedrychowicz H."/>
        </authorList>
    </citation>
    <scope>NUCLEOTIDE SEQUENCE [LARGE SCALE GENOMIC DNA]</scope>
    <source>
        <strain evidence="8 9">DSM 15929</strain>
    </source>
</reference>
<dbReference type="Proteomes" id="UP000184386">
    <property type="component" value="Unassembled WGS sequence"/>
</dbReference>
<evidence type="ECO:0000256" key="1">
    <source>
        <dbReference type="ARBA" id="ARBA00010641"/>
    </source>
</evidence>
<dbReference type="InterPro" id="IPR013324">
    <property type="entry name" value="RNA_pol_sigma_r3/r4-like"/>
</dbReference>
<feature type="domain" description="RNA polymerase sigma-70 region 2" evidence="6">
    <location>
        <begin position="9"/>
        <end position="75"/>
    </location>
</feature>
<dbReference type="InterPro" id="IPR007627">
    <property type="entry name" value="RNA_pol_sigma70_r2"/>
</dbReference>
<sequence length="167" mass="20017">MEHMDFDRIYEDYFKTVYAYILGMCGSQSIAEEITQETFYKALKNIDRFRGESRISTWLCQIAKNSYFTYCKKQKAEPLDEWEQVPDSKDFIIRLEDKEMVFTLHKHLHNLEEPYKEVFTLRVFGELSFLQIAKLFNKTESWARVTFYRGKKRMIALMEESADGKKL</sequence>
<keyword evidence="5" id="KW-0804">Transcription</keyword>
<feature type="domain" description="RNA polymerase sigma factor 70 region 4 type 2" evidence="7">
    <location>
        <begin position="108"/>
        <end position="154"/>
    </location>
</feature>
<dbReference type="InterPro" id="IPR014284">
    <property type="entry name" value="RNA_pol_sigma-70_dom"/>
</dbReference>
<dbReference type="AlphaFoldDB" id="A0A1M7C938"/>
<dbReference type="STRING" id="1121322.SAMN02745136_05368"/>
<dbReference type="PANTHER" id="PTHR43133">
    <property type="entry name" value="RNA POLYMERASE ECF-TYPE SIGMA FACTO"/>
    <property type="match status" value="1"/>
</dbReference>
<evidence type="ECO:0000256" key="5">
    <source>
        <dbReference type="ARBA" id="ARBA00023163"/>
    </source>
</evidence>
<evidence type="ECO:0000256" key="2">
    <source>
        <dbReference type="ARBA" id="ARBA00023015"/>
    </source>
</evidence>
<dbReference type="Pfam" id="PF04542">
    <property type="entry name" value="Sigma70_r2"/>
    <property type="match status" value="1"/>
</dbReference>
<proteinExistence type="inferred from homology"/>
<protein>
    <submittedName>
        <fullName evidence="8">RNA polymerase sigma-70 factor, ECF subfamily</fullName>
    </submittedName>
</protein>
<dbReference type="GO" id="GO:0016987">
    <property type="term" value="F:sigma factor activity"/>
    <property type="evidence" value="ECO:0007669"/>
    <property type="project" value="UniProtKB-KW"/>
</dbReference>
<keyword evidence="3" id="KW-0731">Sigma factor</keyword>
<dbReference type="Gene3D" id="1.10.1740.10">
    <property type="match status" value="1"/>
</dbReference>
<dbReference type="NCBIfam" id="TIGR02937">
    <property type="entry name" value="sigma70-ECF"/>
    <property type="match status" value="1"/>
</dbReference>
<evidence type="ECO:0000259" key="7">
    <source>
        <dbReference type="Pfam" id="PF08281"/>
    </source>
</evidence>
<keyword evidence="4" id="KW-0238">DNA-binding</keyword>
<dbReference type="GO" id="GO:0003677">
    <property type="term" value="F:DNA binding"/>
    <property type="evidence" value="ECO:0007669"/>
    <property type="project" value="UniProtKB-KW"/>
</dbReference>
<evidence type="ECO:0000313" key="8">
    <source>
        <dbReference type="EMBL" id="SHL63687.1"/>
    </source>
</evidence>
<dbReference type="Gene3D" id="1.10.10.10">
    <property type="entry name" value="Winged helix-like DNA-binding domain superfamily/Winged helix DNA-binding domain"/>
    <property type="match status" value="1"/>
</dbReference>
<accession>A0A1M7C938</accession>
<comment type="similarity">
    <text evidence="1">Belongs to the sigma-70 factor family. ECF subfamily.</text>
</comment>
<dbReference type="InterPro" id="IPR039425">
    <property type="entry name" value="RNA_pol_sigma-70-like"/>
</dbReference>
<name>A0A1M7C938_9FIRM</name>
<keyword evidence="2" id="KW-0805">Transcription regulation</keyword>
<dbReference type="GO" id="GO:0006352">
    <property type="term" value="P:DNA-templated transcription initiation"/>
    <property type="evidence" value="ECO:0007669"/>
    <property type="project" value="InterPro"/>
</dbReference>
<dbReference type="InterPro" id="IPR036388">
    <property type="entry name" value="WH-like_DNA-bd_sf"/>
</dbReference>
<evidence type="ECO:0000256" key="4">
    <source>
        <dbReference type="ARBA" id="ARBA00023125"/>
    </source>
</evidence>
<evidence type="ECO:0000256" key="3">
    <source>
        <dbReference type="ARBA" id="ARBA00023082"/>
    </source>
</evidence>
<dbReference type="Pfam" id="PF08281">
    <property type="entry name" value="Sigma70_r4_2"/>
    <property type="match status" value="1"/>
</dbReference>